<reference evidence="2" key="1">
    <citation type="journal article" date="2013" name="New Phytol.">
        <title>Comparative genomic and transcriptomic analyses reveal the hemibiotrophic stage shift of Colletotrichum fungi.</title>
        <authorList>
            <person name="Gan P."/>
            <person name="Ikeda K."/>
            <person name="Irieda H."/>
            <person name="Narusaka M."/>
            <person name="O'Connell R.J."/>
            <person name="Narusaka Y."/>
            <person name="Takano Y."/>
            <person name="Kubo Y."/>
            <person name="Shirasu K."/>
        </authorList>
    </citation>
    <scope>NUCLEOTIDE SEQUENCE [LARGE SCALE GENOMIC DNA]</scope>
    <source>
        <strain evidence="2">104-T / ATCC 96160 / CBS 514.97 / LARS 414 / MAFF 240422</strain>
    </source>
</reference>
<organism evidence="1 2">
    <name type="scientific">Colletotrichum orbiculare (strain 104-T / ATCC 96160 / CBS 514.97 / LARS 414 / MAFF 240422)</name>
    <name type="common">Cucumber anthracnose fungus</name>
    <name type="synonym">Colletotrichum lagenarium</name>
    <dbReference type="NCBI Taxonomy" id="1213857"/>
    <lineage>
        <taxon>Eukaryota</taxon>
        <taxon>Fungi</taxon>
        <taxon>Dikarya</taxon>
        <taxon>Ascomycota</taxon>
        <taxon>Pezizomycotina</taxon>
        <taxon>Sordariomycetes</taxon>
        <taxon>Hypocreomycetidae</taxon>
        <taxon>Glomerellales</taxon>
        <taxon>Glomerellaceae</taxon>
        <taxon>Colletotrichum</taxon>
        <taxon>Colletotrichum orbiculare species complex</taxon>
    </lineage>
</organism>
<gene>
    <name evidence="1" type="ORF">Cob_v002453</name>
</gene>
<proteinExistence type="predicted"/>
<evidence type="ECO:0000313" key="1">
    <source>
        <dbReference type="EMBL" id="TDZ24706.1"/>
    </source>
</evidence>
<sequence>MFLAAGHLRQPSPLGHAAPGVVFIENVNDQSDPKENTRRFGEKLLMKHGVLGAKTAGHIRSQVFCMAWLVFQDKLNTVTNGNVGLMAAREANAKFNAFSCGLFREFLKRWNYVHDLLLVALIESINEASELSFTKVEYGDAKKLSENIQGYPAAIFATRAVENRLKLRIAS</sequence>
<dbReference type="AlphaFoldDB" id="A0A484G2S5"/>
<protein>
    <submittedName>
        <fullName evidence="1">Uncharacterized protein</fullName>
    </submittedName>
</protein>
<comment type="caution">
    <text evidence="1">The sequence shown here is derived from an EMBL/GenBank/DDBJ whole genome shotgun (WGS) entry which is preliminary data.</text>
</comment>
<reference evidence="2" key="2">
    <citation type="journal article" date="2019" name="Mol. Plant Microbe Interact.">
        <title>Genome sequence resources for four phytopathogenic fungi from the Colletotrichum orbiculare species complex.</title>
        <authorList>
            <person name="Gan P."/>
            <person name="Tsushima A."/>
            <person name="Narusaka M."/>
            <person name="Narusaka Y."/>
            <person name="Takano Y."/>
            <person name="Kubo Y."/>
            <person name="Shirasu K."/>
        </authorList>
    </citation>
    <scope>GENOME REANNOTATION</scope>
    <source>
        <strain evidence="2">104-T / ATCC 96160 / CBS 514.97 / LARS 414 / MAFF 240422</strain>
    </source>
</reference>
<keyword evidence="2" id="KW-1185">Reference proteome</keyword>
<dbReference type="Proteomes" id="UP000014480">
    <property type="component" value="Unassembled WGS sequence"/>
</dbReference>
<accession>A0A484G2S5</accession>
<dbReference type="EMBL" id="AMCV02000004">
    <property type="protein sequence ID" value="TDZ24706.1"/>
    <property type="molecule type" value="Genomic_DNA"/>
</dbReference>
<evidence type="ECO:0000313" key="2">
    <source>
        <dbReference type="Proteomes" id="UP000014480"/>
    </source>
</evidence>
<name>A0A484G2S5_COLOR</name>